<proteinExistence type="predicted"/>
<keyword evidence="2" id="KW-1185">Reference proteome</keyword>
<gene>
    <name evidence="1" type="ORF">H0G86_010895</name>
</gene>
<sequence>MLLASSAKPLVTASSIKLDPSTLFLPRPSRILAASNDADTGRSPIRNNLVSFFTGLALLTRRNMGVLHDAITISSSLFCRTGSALFFLLRLSSRSFSHHGVAAVCACAFFGF</sequence>
<dbReference type="Proteomes" id="UP000826661">
    <property type="component" value="Chromosome VI"/>
</dbReference>
<dbReference type="AlphaFoldDB" id="A0A8G0LPR5"/>
<dbReference type="EMBL" id="CP075869">
    <property type="protein sequence ID" value="QYT03955.1"/>
    <property type="molecule type" value="Genomic_DNA"/>
</dbReference>
<organism evidence="1 2">
    <name type="scientific">Trichoderma simmonsii</name>
    <dbReference type="NCBI Taxonomy" id="1491479"/>
    <lineage>
        <taxon>Eukaryota</taxon>
        <taxon>Fungi</taxon>
        <taxon>Dikarya</taxon>
        <taxon>Ascomycota</taxon>
        <taxon>Pezizomycotina</taxon>
        <taxon>Sordariomycetes</taxon>
        <taxon>Hypocreomycetidae</taxon>
        <taxon>Hypocreales</taxon>
        <taxon>Hypocreaceae</taxon>
        <taxon>Trichoderma</taxon>
    </lineage>
</organism>
<accession>A0A8G0LPR5</accession>
<evidence type="ECO:0000313" key="2">
    <source>
        <dbReference type="Proteomes" id="UP000826661"/>
    </source>
</evidence>
<name>A0A8G0LPR5_9HYPO</name>
<reference evidence="1 2" key="1">
    <citation type="journal article" date="2021" name="BMC Genomics">
        <title>Telomere-to-telomere genome assembly of asparaginase-producing Trichoderma simmonsii.</title>
        <authorList>
            <person name="Chung D."/>
            <person name="Kwon Y.M."/>
            <person name="Yang Y."/>
        </authorList>
    </citation>
    <scope>NUCLEOTIDE SEQUENCE [LARGE SCALE GENOMIC DNA]</scope>
    <source>
        <strain evidence="1 2">GH-Sj1</strain>
    </source>
</reference>
<protein>
    <submittedName>
        <fullName evidence="1">Uncharacterized protein</fullName>
    </submittedName>
</protein>
<evidence type="ECO:0000313" key="1">
    <source>
        <dbReference type="EMBL" id="QYT03955.1"/>
    </source>
</evidence>